<gene>
    <name evidence="1" type="primary">AVEN_270133_1</name>
    <name evidence="1" type="ORF">NPIL_601631</name>
</gene>
<dbReference type="PANTHER" id="PTHR47331">
    <property type="entry name" value="PHD-TYPE DOMAIN-CONTAINING PROTEIN"/>
    <property type="match status" value="1"/>
</dbReference>
<dbReference type="Proteomes" id="UP000887013">
    <property type="component" value="Unassembled WGS sequence"/>
</dbReference>
<dbReference type="PANTHER" id="PTHR47331:SF4">
    <property type="entry name" value="PEPTIDASE S1 DOMAIN-CONTAINING PROTEIN"/>
    <property type="match status" value="1"/>
</dbReference>
<proteinExistence type="predicted"/>
<dbReference type="OrthoDB" id="6434313at2759"/>
<evidence type="ECO:0000313" key="1">
    <source>
        <dbReference type="EMBL" id="GFS91223.1"/>
    </source>
</evidence>
<comment type="caution">
    <text evidence="1">The sequence shown here is derived from an EMBL/GenBank/DDBJ whole genome shotgun (WGS) entry which is preliminary data.</text>
</comment>
<accession>A0A8X6N383</accession>
<dbReference type="InterPro" id="IPR008042">
    <property type="entry name" value="Retrotrans_Pao"/>
</dbReference>
<dbReference type="AlphaFoldDB" id="A0A8X6N383"/>
<organism evidence="1 2">
    <name type="scientific">Nephila pilipes</name>
    <name type="common">Giant wood spider</name>
    <name type="synonym">Nephila maculata</name>
    <dbReference type="NCBI Taxonomy" id="299642"/>
    <lineage>
        <taxon>Eukaryota</taxon>
        <taxon>Metazoa</taxon>
        <taxon>Ecdysozoa</taxon>
        <taxon>Arthropoda</taxon>
        <taxon>Chelicerata</taxon>
        <taxon>Arachnida</taxon>
        <taxon>Araneae</taxon>
        <taxon>Araneomorphae</taxon>
        <taxon>Entelegynae</taxon>
        <taxon>Araneoidea</taxon>
        <taxon>Nephilidae</taxon>
        <taxon>Nephila</taxon>
    </lineage>
</organism>
<dbReference type="Pfam" id="PF05380">
    <property type="entry name" value="Peptidase_A17"/>
    <property type="match status" value="1"/>
</dbReference>
<sequence>MDDCLSGSSDLNEFEILKTELSELLQKGGMHLHKWCCSGTPTREPQAFPLDRNSEEVTVKTLGMLWGSSTDTFSYKVTVNTNSSFTKRDVLSDIARIYDPLGLLGPFITKAKIFMQQLWLLKIDWHEKLPPDIAEQWKTLITSLPDLELIKIPRFILHNSATSIVLCGFSDASSKAFRAVIYLQSVSISIDITSRLLCSKSRVAPIKPMTVPRLELSTCLLLSQIVNKVIRALKLNIDSIQLFTDSSIALSWINTSPYLLKTFVCNRVVQIQELSKDFHWKHVSSKSNPADPLSRGLEAKALAASELWWKGPDCSRINLSGSQTLQTPKSSTDKFYSDELKTPYKVTLESNNDSNFLDTLIDITNNFHKLIRILGFIFRFRSNCKSLIKSTGPLTQEEYQKAETHLIKSLQVKYFHAEISALKKESPVSPTSKLKFLNPFIDPSEGLIRVGGRISHSKDNFNKKKIPNH</sequence>
<dbReference type="EMBL" id="BMAW01053482">
    <property type="protein sequence ID" value="GFS91223.1"/>
    <property type="molecule type" value="Genomic_DNA"/>
</dbReference>
<reference evidence="1" key="1">
    <citation type="submission" date="2020-08" db="EMBL/GenBank/DDBJ databases">
        <title>Multicomponent nature underlies the extraordinary mechanical properties of spider dragline silk.</title>
        <authorList>
            <person name="Kono N."/>
            <person name="Nakamura H."/>
            <person name="Mori M."/>
            <person name="Yoshida Y."/>
            <person name="Ohtoshi R."/>
            <person name="Malay A.D."/>
            <person name="Moran D.A.P."/>
            <person name="Tomita M."/>
            <person name="Numata K."/>
            <person name="Arakawa K."/>
        </authorList>
    </citation>
    <scope>NUCLEOTIDE SEQUENCE</scope>
</reference>
<protein>
    <submittedName>
        <fullName evidence="1">Integrase catalytic domain-containing protein</fullName>
    </submittedName>
</protein>
<keyword evidence="2" id="KW-1185">Reference proteome</keyword>
<name>A0A8X6N383_NEPPI</name>
<evidence type="ECO:0000313" key="2">
    <source>
        <dbReference type="Proteomes" id="UP000887013"/>
    </source>
</evidence>